<keyword evidence="1" id="KW-0812">Transmembrane</keyword>
<dbReference type="AlphaFoldDB" id="L9VW87"/>
<evidence type="ECO:0000313" key="3">
    <source>
        <dbReference type="Proteomes" id="UP000011599"/>
    </source>
</evidence>
<sequence length="56" mass="6317">MLWTILIGFLVVVIGTYIGARMALRSFFGRDFVDPETGEFTLPESAFDDSVKESDR</sequence>
<protein>
    <submittedName>
        <fullName evidence="2">Uncharacterized protein</fullName>
    </submittedName>
</protein>
<dbReference type="Proteomes" id="UP000011599">
    <property type="component" value="Unassembled WGS sequence"/>
</dbReference>
<name>L9VW87_9EURY</name>
<dbReference type="EMBL" id="AOHW01000028">
    <property type="protein sequence ID" value="ELY41267.1"/>
    <property type="molecule type" value="Genomic_DNA"/>
</dbReference>
<keyword evidence="1" id="KW-0472">Membrane</keyword>
<accession>L9VW87</accession>
<reference evidence="2 3" key="1">
    <citation type="journal article" date="2014" name="PLoS Genet.">
        <title>Phylogenetically driven sequencing of extremely halophilic archaea reveals strategies for static and dynamic osmo-response.</title>
        <authorList>
            <person name="Becker E.A."/>
            <person name="Seitzer P.M."/>
            <person name="Tritt A."/>
            <person name="Larsen D."/>
            <person name="Krusor M."/>
            <person name="Yao A.I."/>
            <person name="Wu D."/>
            <person name="Madern D."/>
            <person name="Eisen J.A."/>
            <person name="Darling A.E."/>
            <person name="Facciotti M.T."/>
        </authorList>
    </citation>
    <scope>NUCLEOTIDE SEQUENCE [LARGE SCALE GENOMIC DNA]</scope>
    <source>
        <strain evidence="2 3">GA33</strain>
    </source>
</reference>
<proteinExistence type="predicted"/>
<gene>
    <name evidence="2" type="ORF">C496_09796</name>
</gene>
<feature type="transmembrane region" description="Helical" evidence="1">
    <location>
        <begin position="6"/>
        <end position="24"/>
    </location>
</feature>
<keyword evidence="1" id="KW-1133">Transmembrane helix</keyword>
<organism evidence="2 3">
    <name type="scientific">Natronorubrum tibetense GA33</name>
    <dbReference type="NCBI Taxonomy" id="1114856"/>
    <lineage>
        <taxon>Archaea</taxon>
        <taxon>Methanobacteriati</taxon>
        <taxon>Methanobacteriota</taxon>
        <taxon>Stenosarchaea group</taxon>
        <taxon>Halobacteria</taxon>
        <taxon>Halobacteriales</taxon>
        <taxon>Natrialbaceae</taxon>
        <taxon>Natronorubrum</taxon>
    </lineage>
</organism>
<keyword evidence="3" id="KW-1185">Reference proteome</keyword>
<comment type="caution">
    <text evidence="2">The sequence shown here is derived from an EMBL/GenBank/DDBJ whole genome shotgun (WGS) entry which is preliminary data.</text>
</comment>
<evidence type="ECO:0000313" key="2">
    <source>
        <dbReference type="EMBL" id="ELY41267.1"/>
    </source>
</evidence>
<dbReference type="PATRIC" id="fig|1114856.3.peg.2035"/>
<evidence type="ECO:0000256" key="1">
    <source>
        <dbReference type="SAM" id="Phobius"/>
    </source>
</evidence>